<feature type="transmembrane region" description="Helical" evidence="1">
    <location>
        <begin position="164"/>
        <end position="189"/>
    </location>
</feature>
<reference evidence="2 3" key="1">
    <citation type="submission" date="2013-08" db="EMBL/GenBank/DDBJ databases">
        <authorList>
            <person name="Huang J."/>
            <person name="Wang G."/>
        </authorList>
    </citation>
    <scope>NUCLEOTIDE SEQUENCE [LARGE SCALE GENOMIC DNA]</scope>
    <source>
        <strain evidence="2 3">JSM 072002</strain>
    </source>
</reference>
<keyword evidence="1" id="KW-0472">Membrane</keyword>
<keyword evidence="3" id="KW-1185">Reference proteome</keyword>
<name>A0A0A5G940_9BACI</name>
<evidence type="ECO:0000313" key="3">
    <source>
        <dbReference type="Proteomes" id="UP000030401"/>
    </source>
</evidence>
<feature type="transmembrane region" description="Helical" evidence="1">
    <location>
        <begin position="196"/>
        <end position="217"/>
    </location>
</feature>
<organism evidence="2 3">
    <name type="scientific">Pontibacillus litoralis JSM 072002</name>
    <dbReference type="NCBI Taxonomy" id="1385512"/>
    <lineage>
        <taxon>Bacteria</taxon>
        <taxon>Bacillati</taxon>
        <taxon>Bacillota</taxon>
        <taxon>Bacilli</taxon>
        <taxon>Bacillales</taxon>
        <taxon>Bacillaceae</taxon>
        <taxon>Pontibacillus</taxon>
    </lineage>
</organism>
<proteinExistence type="predicted"/>
<feature type="transmembrane region" description="Helical" evidence="1">
    <location>
        <begin position="229"/>
        <end position="249"/>
    </location>
</feature>
<dbReference type="EMBL" id="AVPG01000005">
    <property type="protein sequence ID" value="KGX87698.1"/>
    <property type="molecule type" value="Genomic_DNA"/>
</dbReference>
<dbReference type="Proteomes" id="UP000030401">
    <property type="component" value="Unassembled WGS sequence"/>
</dbReference>
<keyword evidence="1" id="KW-1133">Transmembrane helix</keyword>
<evidence type="ECO:0000256" key="1">
    <source>
        <dbReference type="SAM" id="Phobius"/>
    </source>
</evidence>
<feature type="transmembrane region" description="Helical" evidence="1">
    <location>
        <begin position="51"/>
        <end position="77"/>
    </location>
</feature>
<sequence length="257" mass="29547">MVRSHMNRLTKNKVSLCVFIVIILIPVWDAMQVYIEFLQVGGEKLHPAHAFFLSGASMGHVPQYVLLWFLPLFLLVLGTEDSIQDFRTGYYNILVSKIGIKRYIKEKMFFSFMLGFVAMGITLSINLCLTFLLFFGGDYTKWLTEDIFESSFTSFTIQNPYIGVLIYSLIAMILAGLAGLLGATCSLFFKDRKYTYAATFFLWYIFVTIDQSSMHLIQPFTEYSLTDTLPIFWVILVAYLAMSIIVYIYEVKNNEPI</sequence>
<gene>
    <name evidence="2" type="ORF">N784_13830</name>
</gene>
<dbReference type="AlphaFoldDB" id="A0A0A5G940"/>
<evidence type="ECO:0000313" key="2">
    <source>
        <dbReference type="EMBL" id="KGX87698.1"/>
    </source>
</evidence>
<accession>A0A0A5G940</accession>
<dbReference type="STRING" id="1385512.N784_13830"/>
<feature type="transmembrane region" description="Helical" evidence="1">
    <location>
        <begin position="12"/>
        <end position="31"/>
    </location>
</feature>
<dbReference type="eggNOG" id="ENOG502Z9YJ">
    <property type="taxonomic scope" value="Bacteria"/>
</dbReference>
<feature type="transmembrane region" description="Helical" evidence="1">
    <location>
        <begin position="109"/>
        <end position="135"/>
    </location>
</feature>
<protein>
    <submittedName>
        <fullName evidence="2">Uncharacterized protein</fullName>
    </submittedName>
</protein>
<comment type="caution">
    <text evidence="2">The sequence shown here is derived from an EMBL/GenBank/DDBJ whole genome shotgun (WGS) entry which is preliminary data.</text>
</comment>
<dbReference type="RefSeq" id="WP_036833056.1">
    <property type="nucleotide sequence ID" value="NZ_AVPG01000005.1"/>
</dbReference>
<keyword evidence="1" id="KW-0812">Transmembrane</keyword>